<reference evidence="1" key="1">
    <citation type="submission" date="2014-11" db="EMBL/GenBank/DDBJ databases">
        <authorList>
            <person name="Amaro Gonzalez C."/>
        </authorList>
    </citation>
    <scope>NUCLEOTIDE SEQUENCE</scope>
</reference>
<reference evidence="1" key="2">
    <citation type="journal article" date="2015" name="Fish Shellfish Immunol.">
        <title>Early steps in the European eel (Anguilla anguilla)-Vibrio vulnificus interaction in the gills: Role of the RtxA13 toxin.</title>
        <authorList>
            <person name="Callol A."/>
            <person name="Pajuelo D."/>
            <person name="Ebbesson L."/>
            <person name="Teles M."/>
            <person name="MacKenzie S."/>
            <person name="Amaro C."/>
        </authorList>
    </citation>
    <scope>NUCLEOTIDE SEQUENCE</scope>
</reference>
<dbReference type="EMBL" id="GBXM01032810">
    <property type="protein sequence ID" value="JAH75767.1"/>
    <property type="molecule type" value="Transcribed_RNA"/>
</dbReference>
<name>A0A0E9VCK1_ANGAN</name>
<protein>
    <submittedName>
        <fullName evidence="1">Uncharacterized protein</fullName>
    </submittedName>
</protein>
<sequence length="41" mass="4545">MKTWALSDQRVITLPNNVIKISYPIKASSSELLSTATLLQL</sequence>
<dbReference type="AlphaFoldDB" id="A0A0E9VCK1"/>
<evidence type="ECO:0000313" key="1">
    <source>
        <dbReference type="EMBL" id="JAH75767.1"/>
    </source>
</evidence>
<proteinExistence type="predicted"/>
<organism evidence="1">
    <name type="scientific">Anguilla anguilla</name>
    <name type="common">European freshwater eel</name>
    <name type="synonym">Muraena anguilla</name>
    <dbReference type="NCBI Taxonomy" id="7936"/>
    <lineage>
        <taxon>Eukaryota</taxon>
        <taxon>Metazoa</taxon>
        <taxon>Chordata</taxon>
        <taxon>Craniata</taxon>
        <taxon>Vertebrata</taxon>
        <taxon>Euteleostomi</taxon>
        <taxon>Actinopterygii</taxon>
        <taxon>Neopterygii</taxon>
        <taxon>Teleostei</taxon>
        <taxon>Anguilliformes</taxon>
        <taxon>Anguillidae</taxon>
        <taxon>Anguilla</taxon>
    </lineage>
</organism>
<accession>A0A0E9VCK1</accession>